<accession>A0A1P8U5B7</accession>
<feature type="domain" description="Zeta toxin" evidence="7">
    <location>
        <begin position="26"/>
        <end position="205"/>
    </location>
</feature>
<dbReference type="AlphaFoldDB" id="A0A1P8U5B7"/>
<dbReference type="Gene3D" id="3.40.50.300">
    <property type="entry name" value="P-loop containing nucleotide triphosphate hydrolases"/>
    <property type="match status" value="1"/>
</dbReference>
<evidence type="ECO:0000256" key="2">
    <source>
        <dbReference type="ARBA" id="ARBA00011963"/>
    </source>
</evidence>
<keyword evidence="3" id="KW-0547">Nucleotide-binding</keyword>
<gene>
    <name evidence="8" type="ORF">BOH66_02530</name>
</gene>
<dbReference type="GO" id="GO:0016301">
    <property type="term" value="F:kinase activity"/>
    <property type="evidence" value="ECO:0007669"/>
    <property type="project" value="InterPro"/>
</dbReference>
<dbReference type="EC" id="2.7.1.176" evidence="2"/>
<comment type="similarity">
    <text evidence="1">Belongs to the zeta toxin family.</text>
</comment>
<protein>
    <recommendedName>
        <fullName evidence="5">UDP-N-acetylglucosamine kinase</fullName>
        <ecNumber evidence="2">2.7.1.176</ecNumber>
    </recommendedName>
    <alternativeName>
        <fullName evidence="5">UDP-N-acetylglucosamine kinase</fullName>
    </alternativeName>
</protein>
<dbReference type="GO" id="GO:0005524">
    <property type="term" value="F:ATP binding"/>
    <property type="evidence" value="ECO:0007669"/>
    <property type="project" value="UniProtKB-KW"/>
</dbReference>
<dbReference type="EMBL" id="CP018762">
    <property type="protein sequence ID" value="APZ33287.1"/>
    <property type="molecule type" value="Genomic_DNA"/>
</dbReference>
<dbReference type="OrthoDB" id="5063868at2"/>
<evidence type="ECO:0000256" key="3">
    <source>
        <dbReference type="ARBA" id="ARBA00022741"/>
    </source>
</evidence>
<evidence type="ECO:0000313" key="8">
    <source>
        <dbReference type="EMBL" id="APZ33287.1"/>
    </source>
</evidence>
<keyword evidence="4" id="KW-0067">ATP-binding</keyword>
<evidence type="ECO:0000256" key="5">
    <source>
        <dbReference type="ARBA" id="ARBA00032897"/>
    </source>
</evidence>
<dbReference type="KEGG" id="maur:BOH66_02530"/>
<dbReference type="InterPro" id="IPR027417">
    <property type="entry name" value="P-loop_NTPase"/>
</dbReference>
<keyword evidence="9" id="KW-1185">Reference proteome</keyword>
<proteinExistence type="inferred from homology"/>
<evidence type="ECO:0000256" key="4">
    <source>
        <dbReference type="ARBA" id="ARBA00022840"/>
    </source>
</evidence>
<evidence type="ECO:0000259" key="7">
    <source>
        <dbReference type="Pfam" id="PF06414"/>
    </source>
</evidence>
<dbReference type="STRING" id="36805.BOH66_02530"/>
<evidence type="ECO:0000256" key="6">
    <source>
        <dbReference type="ARBA" id="ARBA00048178"/>
    </source>
</evidence>
<dbReference type="RefSeq" id="WP_076688994.1">
    <property type="nucleotide sequence ID" value="NZ_CP018762.1"/>
</dbReference>
<dbReference type="Proteomes" id="UP000187185">
    <property type="component" value="Chromosome"/>
</dbReference>
<organism evidence="8 9">
    <name type="scientific">Microbacterium aurum</name>
    <dbReference type="NCBI Taxonomy" id="36805"/>
    <lineage>
        <taxon>Bacteria</taxon>
        <taxon>Bacillati</taxon>
        <taxon>Actinomycetota</taxon>
        <taxon>Actinomycetes</taxon>
        <taxon>Micrococcales</taxon>
        <taxon>Microbacteriaceae</taxon>
        <taxon>Microbacterium</taxon>
    </lineage>
</organism>
<name>A0A1P8U5B7_9MICO</name>
<comment type="catalytic activity">
    <reaction evidence="6">
        <text>UDP-N-acetyl-alpha-D-glucosamine + ATP = UDP-N-acetyl-alpha-D-glucosamine 3'-phosphate + ADP + H(+)</text>
        <dbReference type="Rhea" id="RHEA:32671"/>
        <dbReference type="ChEBI" id="CHEBI:15378"/>
        <dbReference type="ChEBI" id="CHEBI:30616"/>
        <dbReference type="ChEBI" id="CHEBI:57705"/>
        <dbReference type="ChEBI" id="CHEBI:64353"/>
        <dbReference type="ChEBI" id="CHEBI:456216"/>
        <dbReference type="EC" id="2.7.1.176"/>
    </reaction>
</comment>
<dbReference type="Pfam" id="PF06414">
    <property type="entry name" value="Zeta_toxin"/>
    <property type="match status" value="1"/>
</dbReference>
<reference evidence="8 9" key="1">
    <citation type="submission" date="2016-12" db="EMBL/GenBank/DDBJ databases">
        <title>Complete genome sequence of Microbacterium aurum KACC 15219.</title>
        <authorList>
            <person name="Jung Y."/>
            <person name="Shin J.-H."/>
            <person name="Lee Y.-J."/>
            <person name="Yi H."/>
            <person name="Bahn Y.-S."/>
            <person name="Kim J.F."/>
            <person name="Lee D.-W."/>
        </authorList>
    </citation>
    <scope>NUCLEOTIDE SEQUENCE [LARGE SCALE GENOMIC DNA]</scope>
    <source>
        <strain evidence="8 9">KACC 15219</strain>
    </source>
</reference>
<evidence type="ECO:0000313" key="9">
    <source>
        <dbReference type="Proteomes" id="UP000187185"/>
    </source>
</evidence>
<evidence type="ECO:0000256" key="1">
    <source>
        <dbReference type="ARBA" id="ARBA00009104"/>
    </source>
</evidence>
<sequence length="331" mass="34300">MADSTAPSVADEILQRDILPTIFPGPPSATPVVVLVAGQPGAGRGRVAARIAATEGATALSGDELRAFHPITQSEHLLSGEQQQEVATATAGWLRDCLRYARTNGHSVVLEGAFTDAAVVRGTAAQFAAAGFGTRVAVVGARRADSLLAVLSHYLRNVQASNPATYTSRSAHDAGFGGTRALVAAIEADPAADRLTVVDGRGDIVFDAARHDAGAFAGASAALAVAQGGRMSRLESTQWLSELHHVTAFAQSQRRLPRDVAETLVELHEIALSEVIPQLHVPAGARFAEMTARTTSARLAALRESLVGPVQPDAAAPVVVPAGPERGGISR</sequence>
<dbReference type="InterPro" id="IPR010488">
    <property type="entry name" value="Zeta_toxin_domain"/>
</dbReference>
<dbReference type="SUPFAM" id="SSF52540">
    <property type="entry name" value="P-loop containing nucleoside triphosphate hydrolases"/>
    <property type="match status" value="1"/>
</dbReference>